<evidence type="ECO:0000256" key="5">
    <source>
        <dbReference type="ARBA" id="ARBA00022576"/>
    </source>
</evidence>
<keyword evidence="5 9" id="KW-0032">Aminotransferase</keyword>
<dbReference type="GO" id="GO:0004400">
    <property type="term" value="F:histidinol-phosphate transaminase activity"/>
    <property type="evidence" value="ECO:0007669"/>
    <property type="project" value="UniProtKB-UniRule"/>
</dbReference>
<dbReference type="EC" id="2.6.1.9" evidence="9"/>
<dbReference type="InterPro" id="IPR004839">
    <property type="entry name" value="Aminotransferase_I/II_large"/>
</dbReference>
<dbReference type="Proteomes" id="UP000241074">
    <property type="component" value="Chromosome"/>
</dbReference>
<dbReference type="GO" id="GO:0000105">
    <property type="term" value="P:L-histidine biosynthetic process"/>
    <property type="evidence" value="ECO:0007669"/>
    <property type="project" value="UniProtKB-UniRule"/>
</dbReference>
<dbReference type="SUPFAM" id="SSF53383">
    <property type="entry name" value="PLP-dependent transferases"/>
    <property type="match status" value="1"/>
</dbReference>
<evidence type="ECO:0000256" key="6">
    <source>
        <dbReference type="ARBA" id="ARBA00022679"/>
    </source>
</evidence>
<comment type="similarity">
    <text evidence="3 9">Belongs to the class-II pyridoxal-phosphate-dependent aminotransferase family. Histidinol-phosphate aminotransferase subfamily.</text>
</comment>
<accession>A0A2P1PT07</accession>
<evidence type="ECO:0000256" key="4">
    <source>
        <dbReference type="ARBA" id="ARBA00011738"/>
    </source>
</evidence>
<sequence>MNDIFLNRAARPIQKLVAYDPGHDLPRLRERFGDIIVELGSNENGWGTSPKAVEAVVKAARDSFRYPDPLGLGLRARLADKHDCSEEEIVLGNGSHELLMQLAQVFAEPGDEVIYSRYGFAVYPIGTRAVGATGIAVDPFPRDHAMPLGTDLSQIPKAITERTKIIFVANPNNPTGTHFRIEDLKALLQQVPKHIPVVVDEAYTEFANAEGLESAISLRREFANLVVSRTFSKAYGLAGLRVGYLVAHREVCELINRLRESFNVNLLGLAAAEAALDDHEHLARVREGVLTQRARIAEALTQLGFFVFPSQTNFLLVDFHRRAQPIEDALFERAVIVRPMVPYGLPNCLRITVGNPAETDRLIASLIEAKDAA</sequence>
<evidence type="ECO:0000256" key="7">
    <source>
        <dbReference type="ARBA" id="ARBA00022898"/>
    </source>
</evidence>
<evidence type="ECO:0000259" key="10">
    <source>
        <dbReference type="Pfam" id="PF00155"/>
    </source>
</evidence>
<dbReference type="OrthoDB" id="9813612at2"/>
<gene>
    <name evidence="9" type="primary">hisC</name>
    <name evidence="11" type="ORF">C7S18_12585</name>
</gene>
<keyword evidence="6 9" id="KW-0808">Transferase</keyword>
<dbReference type="InterPro" id="IPR015424">
    <property type="entry name" value="PyrdxlP-dep_Trfase"/>
</dbReference>
<keyword evidence="9" id="KW-0368">Histidine biosynthesis</keyword>
<dbReference type="InterPro" id="IPR005861">
    <property type="entry name" value="HisP_aminotrans"/>
</dbReference>
<evidence type="ECO:0000256" key="2">
    <source>
        <dbReference type="ARBA" id="ARBA00005011"/>
    </source>
</evidence>
<dbReference type="Gene3D" id="3.40.640.10">
    <property type="entry name" value="Type I PLP-dependent aspartate aminotransferase-like (Major domain)"/>
    <property type="match status" value="1"/>
</dbReference>
<protein>
    <recommendedName>
        <fullName evidence="9">Histidinol-phosphate aminotransferase</fullName>
        <ecNumber evidence="9">2.6.1.9</ecNumber>
    </recommendedName>
    <alternativeName>
        <fullName evidence="9">Imidazole acetol-phosphate transaminase</fullName>
    </alternativeName>
</protein>
<comment type="subunit">
    <text evidence="4 9">Homodimer.</text>
</comment>
<evidence type="ECO:0000256" key="3">
    <source>
        <dbReference type="ARBA" id="ARBA00007970"/>
    </source>
</evidence>
<organism evidence="11 12">
    <name type="scientific">Ahniella affigens</name>
    <dbReference type="NCBI Taxonomy" id="2021234"/>
    <lineage>
        <taxon>Bacteria</taxon>
        <taxon>Pseudomonadati</taxon>
        <taxon>Pseudomonadota</taxon>
        <taxon>Gammaproteobacteria</taxon>
        <taxon>Lysobacterales</taxon>
        <taxon>Rhodanobacteraceae</taxon>
        <taxon>Ahniella</taxon>
    </lineage>
</organism>
<reference evidence="11 12" key="2">
    <citation type="submission" date="2018-03" db="EMBL/GenBank/DDBJ databases">
        <authorList>
            <person name="Keele B.F."/>
        </authorList>
    </citation>
    <scope>NUCLEOTIDE SEQUENCE [LARGE SCALE GENOMIC DNA]</scope>
    <source>
        <strain evidence="11 12">D13</strain>
    </source>
</reference>
<dbReference type="InterPro" id="IPR015422">
    <property type="entry name" value="PyrdxlP-dep_Trfase_small"/>
</dbReference>
<keyword evidence="9" id="KW-0028">Amino-acid biosynthesis</keyword>
<evidence type="ECO:0000256" key="8">
    <source>
        <dbReference type="ARBA" id="ARBA00047481"/>
    </source>
</evidence>
<dbReference type="PANTHER" id="PTHR43643:SF3">
    <property type="entry name" value="HISTIDINOL-PHOSPHATE AMINOTRANSFERASE"/>
    <property type="match status" value="1"/>
</dbReference>
<comment type="pathway">
    <text evidence="2 9">Amino-acid biosynthesis; L-histidine biosynthesis; L-histidine from 5-phospho-alpha-D-ribose 1-diphosphate: step 7/9.</text>
</comment>
<dbReference type="PANTHER" id="PTHR43643">
    <property type="entry name" value="HISTIDINOL-PHOSPHATE AMINOTRANSFERASE 2"/>
    <property type="match status" value="1"/>
</dbReference>
<proteinExistence type="inferred from homology"/>
<dbReference type="HAMAP" id="MF_01023">
    <property type="entry name" value="HisC_aminotrans_2"/>
    <property type="match status" value="1"/>
</dbReference>
<dbReference type="KEGG" id="xba:C7S18_12585"/>
<feature type="modified residue" description="N6-(pyridoxal phosphate)lysine" evidence="9">
    <location>
        <position position="233"/>
    </location>
</feature>
<evidence type="ECO:0000256" key="9">
    <source>
        <dbReference type="HAMAP-Rule" id="MF_01023"/>
    </source>
</evidence>
<dbReference type="Pfam" id="PF00155">
    <property type="entry name" value="Aminotran_1_2"/>
    <property type="match status" value="1"/>
</dbReference>
<reference evidence="11 12" key="1">
    <citation type="submission" date="2018-03" db="EMBL/GenBank/DDBJ databases">
        <title>Ahniella affigens gen. nov., sp. nov., a gammaproteobacterium isolated from sandy soil near a stream.</title>
        <authorList>
            <person name="Ko Y."/>
            <person name="Kim J.-H."/>
        </authorList>
    </citation>
    <scope>NUCLEOTIDE SEQUENCE [LARGE SCALE GENOMIC DNA]</scope>
    <source>
        <strain evidence="11 12">D13</strain>
    </source>
</reference>
<dbReference type="NCBIfam" id="TIGR01141">
    <property type="entry name" value="hisC"/>
    <property type="match status" value="1"/>
</dbReference>
<dbReference type="AlphaFoldDB" id="A0A2P1PT07"/>
<keyword evidence="7 9" id="KW-0663">Pyridoxal phosphate</keyword>
<dbReference type="GO" id="GO:0030170">
    <property type="term" value="F:pyridoxal phosphate binding"/>
    <property type="evidence" value="ECO:0007669"/>
    <property type="project" value="InterPro"/>
</dbReference>
<comment type="catalytic activity">
    <reaction evidence="8 9">
        <text>L-histidinol phosphate + 2-oxoglutarate = 3-(imidazol-4-yl)-2-oxopropyl phosphate + L-glutamate</text>
        <dbReference type="Rhea" id="RHEA:23744"/>
        <dbReference type="ChEBI" id="CHEBI:16810"/>
        <dbReference type="ChEBI" id="CHEBI:29985"/>
        <dbReference type="ChEBI" id="CHEBI:57766"/>
        <dbReference type="ChEBI" id="CHEBI:57980"/>
        <dbReference type="EC" id="2.6.1.9"/>
    </reaction>
</comment>
<dbReference type="RefSeq" id="WP_106891907.1">
    <property type="nucleotide sequence ID" value="NZ_CP027860.1"/>
</dbReference>
<dbReference type="CDD" id="cd00609">
    <property type="entry name" value="AAT_like"/>
    <property type="match status" value="1"/>
</dbReference>
<keyword evidence="12" id="KW-1185">Reference proteome</keyword>
<comment type="cofactor">
    <cofactor evidence="1 9">
        <name>pyridoxal 5'-phosphate</name>
        <dbReference type="ChEBI" id="CHEBI:597326"/>
    </cofactor>
</comment>
<dbReference type="InterPro" id="IPR050106">
    <property type="entry name" value="HistidinolP_aminotransfase"/>
</dbReference>
<evidence type="ECO:0000256" key="1">
    <source>
        <dbReference type="ARBA" id="ARBA00001933"/>
    </source>
</evidence>
<dbReference type="InterPro" id="IPR001917">
    <property type="entry name" value="Aminotrans_II_pyridoxalP_BS"/>
</dbReference>
<evidence type="ECO:0000313" key="12">
    <source>
        <dbReference type="Proteomes" id="UP000241074"/>
    </source>
</evidence>
<dbReference type="Gene3D" id="3.90.1150.10">
    <property type="entry name" value="Aspartate Aminotransferase, domain 1"/>
    <property type="match status" value="1"/>
</dbReference>
<dbReference type="InterPro" id="IPR015421">
    <property type="entry name" value="PyrdxlP-dep_Trfase_major"/>
</dbReference>
<dbReference type="UniPathway" id="UPA00031">
    <property type="reaction ID" value="UER00012"/>
</dbReference>
<dbReference type="EMBL" id="CP027860">
    <property type="protein sequence ID" value="AVP97987.1"/>
    <property type="molecule type" value="Genomic_DNA"/>
</dbReference>
<feature type="domain" description="Aminotransferase class I/classII large" evidence="10">
    <location>
        <begin position="35"/>
        <end position="366"/>
    </location>
</feature>
<dbReference type="PROSITE" id="PS00599">
    <property type="entry name" value="AA_TRANSFER_CLASS_2"/>
    <property type="match status" value="1"/>
</dbReference>
<name>A0A2P1PT07_9GAMM</name>
<evidence type="ECO:0000313" key="11">
    <source>
        <dbReference type="EMBL" id="AVP97987.1"/>
    </source>
</evidence>